<dbReference type="STRING" id="448386.A0A2V3IKU9"/>
<dbReference type="GO" id="GO:0005634">
    <property type="term" value="C:nucleus"/>
    <property type="evidence" value="ECO:0007669"/>
    <property type="project" value="TreeGrafter"/>
</dbReference>
<evidence type="ECO:0000259" key="5">
    <source>
        <dbReference type="SMART" id="SM00534"/>
    </source>
</evidence>
<gene>
    <name evidence="6" type="ORF">BWQ96_07569</name>
</gene>
<dbReference type="SUPFAM" id="SSF52540">
    <property type="entry name" value="P-loop containing nucleoside triphosphate hydrolases"/>
    <property type="match status" value="1"/>
</dbReference>
<dbReference type="Pfam" id="PF00488">
    <property type="entry name" value="MutS_V"/>
    <property type="match status" value="1"/>
</dbReference>
<protein>
    <submittedName>
        <fullName evidence="6">DNA mismatch repair protein Msh3</fullName>
    </submittedName>
</protein>
<comment type="caution">
    <text evidence="6">The sequence shown here is derived from an EMBL/GenBank/DDBJ whole genome shotgun (WGS) entry which is preliminary data.</text>
</comment>
<dbReference type="Proteomes" id="UP000247409">
    <property type="component" value="Unassembled WGS sequence"/>
</dbReference>
<dbReference type="SMART" id="SM00534">
    <property type="entry name" value="MUTSac"/>
    <property type="match status" value="1"/>
</dbReference>
<organism evidence="6 7">
    <name type="scientific">Gracilariopsis chorda</name>
    <dbReference type="NCBI Taxonomy" id="448386"/>
    <lineage>
        <taxon>Eukaryota</taxon>
        <taxon>Rhodophyta</taxon>
        <taxon>Florideophyceae</taxon>
        <taxon>Rhodymeniophycidae</taxon>
        <taxon>Gracilariales</taxon>
        <taxon>Gracilariaceae</taxon>
        <taxon>Gracilariopsis</taxon>
    </lineage>
</organism>
<keyword evidence="7" id="KW-1185">Reference proteome</keyword>
<dbReference type="Gene3D" id="3.40.50.300">
    <property type="entry name" value="P-loop containing nucleotide triphosphate hydrolases"/>
    <property type="match status" value="1"/>
</dbReference>
<keyword evidence="3" id="KW-0238">DNA-binding</keyword>
<dbReference type="EMBL" id="NBIV01000153">
    <property type="protein sequence ID" value="PXF42683.1"/>
    <property type="molecule type" value="Genomic_DNA"/>
</dbReference>
<dbReference type="PANTHER" id="PTHR11361:SF122">
    <property type="entry name" value="DNA MISMATCH REPAIR PROTEIN MSH3"/>
    <property type="match status" value="1"/>
</dbReference>
<dbReference type="OrthoDB" id="10252754at2759"/>
<feature type="domain" description="DNA mismatch repair proteins mutS family" evidence="5">
    <location>
        <begin position="1"/>
        <end position="130"/>
    </location>
</feature>
<reference evidence="6 7" key="1">
    <citation type="journal article" date="2018" name="Mol. Biol. Evol.">
        <title>Analysis of the draft genome of the red seaweed Gracilariopsis chorda provides insights into genome size evolution in Rhodophyta.</title>
        <authorList>
            <person name="Lee J."/>
            <person name="Yang E.C."/>
            <person name="Graf L."/>
            <person name="Yang J.H."/>
            <person name="Qiu H."/>
            <person name="Zel Zion U."/>
            <person name="Chan C.X."/>
            <person name="Stephens T.G."/>
            <person name="Weber A.P.M."/>
            <person name="Boo G.H."/>
            <person name="Boo S.M."/>
            <person name="Kim K.M."/>
            <person name="Shin Y."/>
            <person name="Jung M."/>
            <person name="Lee S.J."/>
            <person name="Yim H.S."/>
            <person name="Lee J.H."/>
            <person name="Bhattacharya D."/>
            <person name="Yoon H.S."/>
        </authorList>
    </citation>
    <scope>NUCLEOTIDE SEQUENCE [LARGE SCALE GENOMIC DNA]</scope>
    <source>
        <strain evidence="6 7">SKKU-2015</strain>
        <tissue evidence="6">Whole body</tissue>
    </source>
</reference>
<dbReference type="GO" id="GO:0140664">
    <property type="term" value="F:ATP-dependent DNA damage sensor activity"/>
    <property type="evidence" value="ECO:0007669"/>
    <property type="project" value="InterPro"/>
</dbReference>
<dbReference type="GO" id="GO:0006298">
    <property type="term" value="P:mismatch repair"/>
    <property type="evidence" value="ECO:0007669"/>
    <property type="project" value="InterPro"/>
</dbReference>
<dbReference type="PANTHER" id="PTHR11361">
    <property type="entry name" value="DNA MISMATCH REPAIR PROTEIN MUTS FAMILY MEMBER"/>
    <property type="match status" value="1"/>
</dbReference>
<name>A0A2V3IKU9_9FLOR</name>
<evidence type="ECO:0000256" key="3">
    <source>
        <dbReference type="ARBA" id="ARBA00023125"/>
    </source>
</evidence>
<dbReference type="InterPro" id="IPR027417">
    <property type="entry name" value="P-loop_NTPase"/>
</dbReference>
<keyword evidence="2" id="KW-0067">ATP-binding</keyword>
<accession>A0A2V3IKU9</accession>
<keyword evidence="1" id="KW-0547">Nucleotide-binding</keyword>
<proteinExistence type="predicted"/>
<keyword evidence="4" id="KW-0234">DNA repair</keyword>
<keyword evidence="4" id="KW-0227">DNA damage</keyword>
<dbReference type="InterPro" id="IPR045076">
    <property type="entry name" value="MutS"/>
</dbReference>
<evidence type="ECO:0000313" key="6">
    <source>
        <dbReference type="EMBL" id="PXF42683.1"/>
    </source>
</evidence>
<dbReference type="GO" id="GO:0005524">
    <property type="term" value="F:ATP binding"/>
    <property type="evidence" value="ECO:0007669"/>
    <property type="project" value="UniProtKB-KW"/>
</dbReference>
<evidence type="ECO:0000256" key="4">
    <source>
        <dbReference type="ARBA" id="ARBA00023204"/>
    </source>
</evidence>
<sequence>MDELGRGTSIHDGTAIAYATLSYLVANTGCTTLFVTHFPMIASLHGLYPHLIRASYIDYLEVKDGMNNTTSPEVDESGLKNRSSQEQIKSRIIFLYKLTDGVVPSIYVLNVARLAGIPKEVIDEAQVKAFDLETSMKIQKKCGKMAHLMGNGLWQRKDVVQYISRIVEQGSKT</sequence>
<evidence type="ECO:0000313" key="7">
    <source>
        <dbReference type="Proteomes" id="UP000247409"/>
    </source>
</evidence>
<dbReference type="GO" id="GO:0006312">
    <property type="term" value="P:mitotic recombination"/>
    <property type="evidence" value="ECO:0007669"/>
    <property type="project" value="TreeGrafter"/>
</dbReference>
<dbReference type="InterPro" id="IPR000432">
    <property type="entry name" value="DNA_mismatch_repair_MutS_C"/>
</dbReference>
<evidence type="ECO:0000256" key="2">
    <source>
        <dbReference type="ARBA" id="ARBA00022840"/>
    </source>
</evidence>
<evidence type="ECO:0000256" key="1">
    <source>
        <dbReference type="ARBA" id="ARBA00022741"/>
    </source>
</evidence>
<dbReference type="AlphaFoldDB" id="A0A2V3IKU9"/>
<dbReference type="GO" id="GO:0030983">
    <property type="term" value="F:mismatched DNA binding"/>
    <property type="evidence" value="ECO:0007669"/>
    <property type="project" value="InterPro"/>
</dbReference>